<dbReference type="PROSITE" id="PS50181">
    <property type="entry name" value="FBOX"/>
    <property type="match status" value="1"/>
</dbReference>
<dbReference type="InParanoid" id="A0A401GYN2"/>
<feature type="domain" description="F-box" evidence="1">
    <location>
        <begin position="39"/>
        <end position="88"/>
    </location>
</feature>
<dbReference type="SUPFAM" id="SSF81383">
    <property type="entry name" value="F-box domain"/>
    <property type="match status" value="1"/>
</dbReference>
<dbReference type="EMBL" id="BFAD01000010">
    <property type="protein sequence ID" value="GBE87273.1"/>
    <property type="molecule type" value="Genomic_DNA"/>
</dbReference>
<dbReference type="CDD" id="cd09917">
    <property type="entry name" value="F-box_SF"/>
    <property type="match status" value="1"/>
</dbReference>
<keyword evidence="3" id="KW-1185">Reference proteome</keyword>
<sequence length="285" mass="33136">MATYIGQPKISAKSRIHRLAGNVSDTKSKKGGLRNRGKVTRLRDIPLDIFFKIASSLTPPDLLHLARVSKELRQICLSRQCRHLWIAVTGTYPVYPPARHALSANLVSVDSVLRVNTQACGIGRAGGVEYGIAMRFCWVCHKINLIKDNLHAIARVAYNRWEYLWSNPSSLKNVEKGKYYVPEFKAVVKRYLDIQHEPMEVEKFVSARREYATAMMRLSHELVRWELVVNDEKAKKDNEKRCSRYRSIVRNWKDLGCTTTDFPRTRDWFHQLQKLTPRIWEINRK</sequence>
<dbReference type="SMART" id="SM00256">
    <property type="entry name" value="FBOX"/>
    <property type="match status" value="1"/>
</dbReference>
<proteinExistence type="predicted"/>
<comment type="caution">
    <text evidence="2">The sequence shown here is derived from an EMBL/GenBank/DDBJ whole genome shotgun (WGS) entry which is preliminary data.</text>
</comment>
<dbReference type="InterPro" id="IPR036047">
    <property type="entry name" value="F-box-like_dom_sf"/>
</dbReference>
<evidence type="ECO:0000313" key="2">
    <source>
        <dbReference type="EMBL" id="GBE87273.1"/>
    </source>
</evidence>
<organism evidence="2 3">
    <name type="scientific">Sparassis crispa</name>
    <dbReference type="NCBI Taxonomy" id="139825"/>
    <lineage>
        <taxon>Eukaryota</taxon>
        <taxon>Fungi</taxon>
        <taxon>Dikarya</taxon>
        <taxon>Basidiomycota</taxon>
        <taxon>Agaricomycotina</taxon>
        <taxon>Agaricomycetes</taxon>
        <taxon>Polyporales</taxon>
        <taxon>Sparassidaceae</taxon>
        <taxon>Sparassis</taxon>
    </lineage>
</organism>
<reference evidence="2 3" key="1">
    <citation type="journal article" date="2018" name="Sci. Rep.">
        <title>Genome sequence of the cauliflower mushroom Sparassis crispa (Hanabiratake) and its association with beneficial usage.</title>
        <authorList>
            <person name="Kiyama R."/>
            <person name="Furutani Y."/>
            <person name="Kawaguchi K."/>
            <person name="Nakanishi T."/>
        </authorList>
    </citation>
    <scope>NUCLEOTIDE SEQUENCE [LARGE SCALE GENOMIC DNA]</scope>
</reference>
<dbReference type="STRING" id="139825.A0A401GYN2"/>
<accession>A0A401GYN2</accession>
<dbReference type="AlphaFoldDB" id="A0A401GYN2"/>
<evidence type="ECO:0000259" key="1">
    <source>
        <dbReference type="PROSITE" id="PS50181"/>
    </source>
</evidence>
<dbReference type="RefSeq" id="XP_027618186.1">
    <property type="nucleotide sequence ID" value="XM_027762385.1"/>
</dbReference>
<dbReference type="Proteomes" id="UP000287166">
    <property type="component" value="Unassembled WGS sequence"/>
</dbReference>
<gene>
    <name evidence="2" type="ORF">SCP_1005200</name>
</gene>
<dbReference type="GeneID" id="38784190"/>
<name>A0A401GYN2_9APHY</name>
<dbReference type="InterPro" id="IPR001810">
    <property type="entry name" value="F-box_dom"/>
</dbReference>
<evidence type="ECO:0000313" key="3">
    <source>
        <dbReference type="Proteomes" id="UP000287166"/>
    </source>
</evidence>
<dbReference type="OrthoDB" id="2746750at2759"/>
<protein>
    <recommendedName>
        <fullName evidence="1">F-box domain-containing protein</fullName>
    </recommendedName>
</protein>
<dbReference type="Pfam" id="PF12937">
    <property type="entry name" value="F-box-like"/>
    <property type="match status" value="1"/>
</dbReference>
<dbReference type="Gene3D" id="1.20.1280.50">
    <property type="match status" value="1"/>
</dbReference>